<dbReference type="EMBL" id="UYYF01004266">
    <property type="protein sequence ID" value="VDN00770.1"/>
    <property type="molecule type" value="Genomic_DNA"/>
</dbReference>
<feature type="domain" description="C2H2-type" evidence="8">
    <location>
        <begin position="135"/>
        <end position="159"/>
    </location>
</feature>
<name>A0A3P7KH56_THECL</name>
<keyword evidence="6" id="KW-0539">Nucleus</keyword>
<comment type="subcellular location">
    <subcellularLocation>
        <location evidence="1">Nucleus</location>
    </subcellularLocation>
</comment>
<evidence type="ECO:0000313" key="9">
    <source>
        <dbReference type="EMBL" id="VDN00770.1"/>
    </source>
</evidence>
<feature type="compositionally biased region" description="Basic and acidic residues" evidence="7">
    <location>
        <begin position="529"/>
        <end position="539"/>
    </location>
</feature>
<dbReference type="Gene3D" id="3.30.160.60">
    <property type="entry name" value="Classic Zinc Finger"/>
    <property type="match status" value="1"/>
</dbReference>
<sequence>MISVIKLAQTNNSFSRFFYLFQLNNGFPEVSFVNEIRNDVFIQALHPDNNIASCGVTSLRRRVNISGSMIPLNESGTTAIYAEDQMNHHLCSNSSASNSTRSTSIVNTIPSPTLFAARSRESEIITDHDDSSLYAVCQICQSKIMANRLSNLTNHVRRHALLKQFQCIHCIYTHNEIAKVRLLILVHLFLGVRLHMQNNHNDYISQPLDVLTPEMQHQWDLLMDQCFPNYSKFSINKCMGSQRPQGSISYPCVECNKQINVDFLIDHLDKVHKRDCIPYCCGQCGYPNADQRDGLSDLDNRLRNYWKVRLHIMLKHSEIAAEVDIVTMEAGSNPLIFIHKYFPDTPTTVAVKEEESQLLKELESMSSRNEQRNEFFDINLTVINGNSSDLKDVKCEICQQVLPDCESVSSLINHIKRHYCLKEYQCPECPYASSEAVHVRIHMTLRHPQVKGRPIYNNRYSSCSSSKTLQDAWTELIRQCFPTLFPKIDQLRFKYSQSEDGSEGEGTIENENDESVAHKRSTNESIRLSPDRKQQKLQDEQADDDTE</sequence>
<keyword evidence="10" id="KW-1185">Reference proteome</keyword>
<dbReference type="AlphaFoldDB" id="A0A3P7KH56"/>
<dbReference type="OrthoDB" id="8117402at2759"/>
<feature type="compositionally biased region" description="Acidic residues" evidence="7">
    <location>
        <begin position="500"/>
        <end position="514"/>
    </location>
</feature>
<dbReference type="SMART" id="SM00355">
    <property type="entry name" value="ZnF_C2H2"/>
    <property type="match status" value="5"/>
</dbReference>
<evidence type="ECO:0000313" key="10">
    <source>
        <dbReference type="Proteomes" id="UP000276776"/>
    </source>
</evidence>
<reference evidence="9 10" key="1">
    <citation type="submission" date="2018-11" db="EMBL/GenBank/DDBJ databases">
        <authorList>
            <consortium name="Pathogen Informatics"/>
        </authorList>
    </citation>
    <scope>NUCLEOTIDE SEQUENCE [LARGE SCALE GENOMIC DNA]</scope>
</reference>
<dbReference type="InterPro" id="IPR013087">
    <property type="entry name" value="Znf_C2H2_type"/>
</dbReference>
<keyword evidence="5" id="KW-0862">Zinc</keyword>
<feature type="domain" description="C2H2-type" evidence="8">
    <location>
        <begin position="424"/>
        <end position="447"/>
    </location>
</feature>
<organism evidence="9 10">
    <name type="scientific">Thelazia callipaeda</name>
    <name type="common">Oriental eyeworm</name>
    <name type="synonym">Parasitic nematode</name>
    <dbReference type="NCBI Taxonomy" id="103827"/>
    <lineage>
        <taxon>Eukaryota</taxon>
        <taxon>Metazoa</taxon>
        <taxon>Ecdysozoa</taxon>
        <taxon>Nematoda</taxon>
        <taxon>Chromadorea</taxon>
        <taxon>Rhabditida</taxon>
        <taxon>Spirurina</taxon>
        <taxon>Spiruromorpha</taxon>
        <taxon>Thelazioidea</taxon>
        <taxon>Thelaziidae</taxon>
        <taxon>Thelazia</taxon>
    </lineage>
</organism>
<dbReference type="GO" id="GO:0005634">
    <property type="term" value="C:nucleus"/>
    <property type="evidence" value="ECO:0007669"/>
    <property type="project" value="UniProtKB-SubCell"/>
</dbReference>
<feature type="domain" description="C2H2-type" evidence="8">
    <location>
        <begin position="279"/>
        <end position="316"/>
    </location>
</feature>
<feature type="domain" description="C2H2-type" evidence="8">
    <location>
        <begin position="393"/>
        <end position="418"/>
    </location>
</feature>
<evidence type="ECO:0000256" key="7">
    <source>
        <dbReference type="SAM" id="MobiDB-lite"/>
    </source>
</evidence>
<dbReference type="InterPro" id="IPR050888">
    <property type="entry name" value="ZnF_C2H2-type_TF"/>
</dbReference>
<evidence type="ECO:0000256" key="1">
    <source>
        <dbReference type="ARBA" id="ARBA00004123"/>
    </source>
</evidence>
<dbReference type="STRING" id="103827.A0A3P7KH56"/>
<protein>
    <recommendedName>
        <fullName evidence="8">C2H2-type domain-containing protein</fullName>
    </recommendedName>
</protein>
<evidence type="ECO:0000256" key="2">
    <source>
        <dbReference type="ARBA" id="ARBA00022723"/>
    </source>
</evidence>
<evidence type="ECO:0000256" key="3">
    <source>
        <dbReference type="ARBA" id="ARBA00022737"/>
    </source>
</evidence>
<evidence type="ECO:0000256" key="5">
    <source>
        <dbReference type="ARBA" id="ARBA00022833"/>
    </source>
</evidence>
<accession>A0A3P7KH56</accession>
<feature type="domain" description="C2H2-type" evidence="8">
    <location>
        <begin position="250"/>
        <end position="272"/>
    </location>
</feature>
<feature type="region of interest" description="Disordered" evidence="7">
    <location>
        <begin position="496"/>
        <end position="547"/>
    </location>
</feature>
<evidence type="ECO:0000259" key="8">
    <source>
        <dbReference type="SMART" id="SM00355"/>
    </source>
</evidence>
<keyword evidence="2" id="KW-0479">Metal-binding</keyword>
<evidence type="ECO:0000256" key="6">
    <source>
        <dbReference type="ARBA" id="ARBA00023242"/>
    </source>
</evidence>
<dbReference type="Proteomes" id="UP000276776">
    <property type="component" value="Unassembled WGS sequence"/>
</dbReference>
<proteinExistence type="predicted"/>
<evidence type="ECO:0000256" key="4">
    <source>
        <dbReference type="ARBA" id="ARBA00022771"/>
    </source>
</evidence>
<dbReference type="GO" id="GO:0008270">
    <property type="term" value="F:zinc ion binding"/>
    <property type="evidence" value="ECO:0007669"/>
    <property type="project" value="UniProtKB-KW"/>
</dbReference>
<dbReference type="PANTHER" id="PTHR24406">
    <property type="entry name" value="TRANSCRIPTIONAL REPRESSOR CTCFL-RELATED"/>
    <property type="match status" value="1"/>
</dbReference>
<keyword evidence="3" id="KW-0677">Repeat</keyword>
<keyword evidence="4" id="KW-0863">Zinc-finger</keyword>
<gene>
    <name evidence="9" type="ORF">TCLT_LOCUS3768</name>
</gene>